<dbReference type="HOGENOM" id="CLU_1192586_0_0_2"/>
<accession>F3KMU8</accession>
<name>F3KMU8_9ARCH</name>
<gene>
    <name evidence="1" type="ORF">Nlim_1853</name>
</gene>
<dbReference type="Proteomes" id="UP000004348">
    <property type="component" value="Chromosome"/>
</dbReference>
<evidence type="ECO:0008006" key="2">
    <source>
        <dbReference type="Google" id="ProtNLM"/>
    </source>
</evidence>
<reference evidence="1" key="1">
    <citation type="journal article" date="2011" name="PLoS ONE">
        <title>Genome of a low-salinity ammonia-oxidizing archaeon determined by single-cell and metagenomic analysis.</title>
        <authorList>
            <person name="Blainey P.C."/>
            <person name="Mosier A.C."/>
            <person name="Potanina A."/>
            <person name="Francis C.A."/>
            <person name="Quake S.R."/>
        </authorList>
    </citation>
    <scope>NUCLEOTIDE SEQUENCE [LARGE SCALE GENOMIC DNA]</scope>
    <source>
        <strain evidence="1">SFB1</strain>
    </source>
</reference>
<evidence type="ECO:0000313" key="1">
    <source>
        <dbReference type="EMBL" id="EGG41390.1"/>
    </source>
</evidence>
<dbReference type="AlphaFoldDB" id="F3KMU8"/>
<sequence>MIRNNSFLFVVFILFSIFLIYQFDNYSFADTGMISVDSHNVKYDISNGKVESIFLDPDFFELLVTMNTSADGVVKITIPRDLLDAKFELTDDMFFVLVDGFETEYVESESNTNSRTLMIPYFKGDSTIEIIGTNVSNPFILQIDVKIPDWIKNTASWWSNDQIKDTEFVSAIQYLIKEEIMTIPPTSSGVSSTEGIPNWIKNTAGWWADGLIEDTEFVSGIQYLITNGIMHI</sequence>
<protein>
    <recommendedName>
        <fullName evidence="2">Secreted periplasmic Zn-dependent protease</fullName>
    </recommendedName>
</protein>
<proteinExistence type="predicted"/>
<organism evidence="1">
    <name type="scientific">Candidatus Nitrosarchaeum limnium SFB1</name>
    <dbReference type="NCBI Taxonomy" id="886738"/>
    <lineage>
        <taxon>Archaea</taxon>
        <taxon>Nitrososphaerota</taxon>
        <taxon>Nitrososphaeria</taxon>
        <taxon>Nitrosopumilales</taxon>
        <taxon>Nitrosopumilaceae</taxon>
        <taxon>Nitrosarchaeum</taxon>
    </lineage>
</organism>
<dbReference type="EMBL" id="AEGP01000065">
    <property type="protein sequence ID" value="EGG41390.1"/>
    <property type="molecule type" value="Genomic_DNA"/>
</dbReference>
<comment type="caution">
    <text evidence="1">The sequence shown here is derived from an EMBL/GenBank/DDBJ whole genome shotgun (WGS) entry which is preliminary data.</text>
</comment>